<accession>T2JL99</accession>
<evidence type="ECO:0000256" key="1">
    <source>
        <dbReference type="SAM" id="MobiDB-lite"/>
    </source>
</evidence>
<reference evidence="3 4" key="2">
    <citation type="submission" date="2013-09" db="EMBL/GenBank/DDBJ databases">
        <title>Whole genome comparison of six Crocosphaera watsonii strains with differing phenotypes.</title>
        <authorList>
            <person name="Bench S.R."/>
            <person name="Heller P."/>
            <person name="Frank I."/>
            <person name="Arciniega M."/>
            <person name="Shilova I.N."/>
            <person name="Zehr J.P."/>
        </authorList>
    </citation>
    <scope>NUCLEOTIDE SEQUENCE [LARGE SCALE GENOMIC DNA]</scope>
    <source>
        <strain evidence="3 4">WH 0402</strain>
    </source>
</reference>
<evidence type="ECO:0000259" key="2">
    <source>
        <dbReference type="Pfam" id="PF03050"/>
    </source>
</evidence>
<dbReference type="InterPro" id="IPR004291">
    <property type="entry name" value="Transposase_IS66_central"/>
</dbReference>
<dbReference type="AlphaFoldDB" id="T2JL99"/>
<feature type="compositionally biased region" description="Basic residues" evidence="1">
    <location>
        <begin position="84"/>
        <end position="94"/>
    </location>
</feature>
<organism evidence="3 4">
    <name type="scientific">Crocosphaera watsonii WH 0402</name>
    <dbReference type="NCBI Taxonomy" id="1284629"/>
    <lineage>
        <taxon>Bacteria</taxon>
        <taxon>Bacillati</taxon>
        <taxon>Cyanobacteriota</taxon>
        <taxon>Cyanophyceae</taxon>
        <taxon>Oscillatoriophycideae</taxon>
        <taxon>Chroococcales</taxon>
        <taxon>Aphanothecaceae</taxon>
        <taxon>Crocosphaera</taxon>
    </lineage>
</organism>
<dbReference type="PANTHER" id="PTHR33678">
    <property type="entry name" value="BLL1576 PROTEIN"/>
    <property type="match status" value="1"/>
</dbReference>
<feature type="domain" description="Transposase IS66 central" evidence="2">
    <location>
        <begin position="368"/>
        <end position="496"/>
    </location>
</feature>
<gene>
    <name evidence="3" type="ORF">CWATWH0402_5273</name>
</gene>
<dbReference type="EMBL" id="CAQN01000147">
    <property type="protein sequence ID" value="CCQ65287.1"/>
    <property type="molecule type" value="Genomic_DNA"/>
</dbReference>
<dbReference type="Proteomes" id="UP000018130">
    <property type="component" value="Unassembled WGS sequence"/>
</dbReference>
<proteinExistence type="predicted"/>
<sequence>MKLSKVPKLNPEDLTERETLLWQLIRELREKVGELTDEIARLKGEKEKPKIKPSRLEAKEKDSPPEADEASETSGEKNSDSQEKKKRAGSAKRKKTLELPIHEIKVIEPLQEIPTGSEFKGYQDYTVQELLIKPHNIRYRLARWKTPTGEYLKGKLPEAVGKMGHFGPILKSYLLYQYHHCHVTQPLLLTMMEDWGIDISSGQLNRILVEDKEKYHTEKQDILQVGLSVSTYINTDDTGARHQGVNSYCTHIGNEWFAWFETTPRKNRINFLELLQGEKTNYVLTNEALTYMAKQKLPKKLRHPLSLSINRVFKDKDEWSDYLTQLGFIKPHHIKTATEGALLGALIRSGLNADLGIMSDGAGQFRLLEHALCWVHAERLINRLIPLTEAQRQAVETVQDQLWDFYQELKTYKTFTEQQQQQHKARLQKRFDQIFTQTTLFETLNQVLKRLYRRKTELLKVLDRPDLPLHNNASEQDIREFVTKRKISGSTRSEAGRRCRDTFASLKKTCRKLGVSFWEYLKDRVSGNNAIPTLGTLIANKAIESQCPLAENISLCLA</sequence>
<evidence type="ECO:0000313" key="3">
    <source>
        <dbReference type="EMBL" id="CCQ65287.1"/>
    </source>
</evidence>
<dbReference type="Pfam" id="PF03050">
    <property type="entry name" value="DDE_Tnp_IS66"/>
    <property type="match status" value="1"/>
</dbReference>
<dbReference type="InterPro" id="IPR052344">
    <property type="entry name" value="Transposase-related"/>
</dbReference>
<dbReference type="PANTHER" id="PTHR33678:SF2">
    <property type="match status" value="1"/>
</dbReference>
<feature type="region of interest" description="Disordered" evidence="1">
    <location>
        <begin position="39"/>
        <end position="94"/>
    </location>
</feature>
<name>T2JL99_CROWT</name>
<protein>
    <recommendedName>
        <fullName evidence="2">Transposase IS66 central domain-containing protein</fullName>
    </recommendedName>
</protein>
<evidence type="ECO:0000313" key="4">
    <source>
        <dbReference type="Proteomes" id="UP000018130"/>
    </source>
</evidence>
<reference evidence="3 4" key="1">
    <citation type="submission" date="2013-01" db="EMBL/GenBank/DDBJ databases">
        <authorList>
            <person name="Bench S."/>
        </authorList>
    </citation>
    <scope>NUCLEOTIDE SEQUENCE [LARGE SCALE GENOMIC DNA]</scope>
    <source>
        <strain evidence="3 4">WH 0402</strain>
    </source>
</reference>
<feature type="compositionally biased region" description="Basic and acidic residues" evidence="1">
    <location>
        <begin position="74"/>
        <end position="83"/>
    </location>
</feature>
<comment type="caution">
    <text evidence="3">The sequence shown here is derived from an EMBL/GenBank/DDBJ whole genome shotgun (WGS) entry which is preliminary data.</text>
</comment>
<feature type="compositionally biased region" description="Basic and acidic residues" evidence="1">
    <location>
        <begin position="39"/>
        <end position="64"/>
    </location>
</feature>